<reference evidence="1 2" key="1">
    <citation type="submission" date="2023-05" db="EMBL/GenBank/DDBJ databases">
        <title>Pseudodonghicola sp. nov.</title>
        <authorList>
            <person name="Huang J."/>
        </authorList>
    </citation>
    <scope>NUCLEOTIDE SEQUENCE [LARGE SCALE GENOMIC DNA]</scope>
    <source>
        <strain evidence="1 2">IC7</strain>
    </source>
</reference>
<dbReference type="InterPro" id="IPR029033">
    <property type="entry name" value="His_PPase_superfam"/>
</dbReference>
<protein>
    <submittedName>
        <fullName evidence="1">Histidine phosphatase family protein</fullName>
        <ecNumber evidence="1">3.1.3.-</ecNumber>
    </submittedName>
</protein>
<organism evidence="1 2">
    <name type="scientific">Pseudodonghicola flavimaris</name>
    <dbReference type="NCBI Taxonomy" id="3050036"/>
    <lineage>
        <taxon>Bacteria</taxon>
        <taxon>Pseudomonadati</taxon>
        <taxon>Pseudomonadota</taxon>
        <taxon>Alphaproteobacteria</taxon>
        <taxon>Rhodobacterales</taxon>
        <taxon>Paracoccaceae</taxon>
        <taxon>Pseudodonghicola</taxon>
    </lineage>
</organism>
<dbReference type="Proteomes" id="UP001243757">
    <property type="component" value="Unassembled WGS sequence"/>
</dbReference>
<keyword evidence="1" id="KW-0378">Hydrolase</keyword>
<dbReference type="InterPro" id="IPR050275">
    <property type="entry name" value="PGM_Phosphatase"/>
</dbReference>
<sequence>MTRLHLIRHGPTHARAMVGWTDLPADLSDTAALARLTAELPAAAPVISSDLSRAVTTADAIQHDRPRLPHDPRLREINFGGWEMRGFAEVEAEEPRRIRAFWETPGEISPPGGESWNALRARADAAIDALIARHPGGDLVVVAHFGLILSQIQRARGIGAAEAFGQKIDNLSLTELSHGPGGWSLGRINHRP</sequence>
<evidence type="ECO:0000313" key="2">
    <source>
        <dbReference type="Proteomes" id="UP001243757"/>
    </source>
</evidence>
<dbReference type="InterPro" id="IPR013078">
    <property type="entry name" value="His_Pase_superF_clade-1"/>
</dbReference>
<dbReference type="SUPFAM" id="SSF53254">
    <property type="entry name" value="Phosphoglycerate mutase-like"/>
    <property type="match status" value="1"/>
</dbReference>
<dbReference type="Gene3D" id="3.40.50.1240">
    <property type="entry name" value="Phosphoglycerate mutase-like"/>
    <property type="match status" value="1"/>
</dbReference>
<name>A0ABT7F4P5_9RHOB</name>
<dbReference type="RefSeq" id="WP_284482357.1">
    <property type="nucleotide sequence ID" value="NZ_JASNJD010000016.1"/>
</dbReference>
<dbReference type="EMBL" id="JASNJD010000016">
    <property type="protein sequence ID" value="MDK3019583.1"/>
    <property type="molecule type" value="Genomic_DNA"/>
</dbReference>
<comment type="caution">
    <text evidence="1">The sequence shown here is derived from an EMBL/GenBank/DDBJ whole genome shotgun (WGS) entry which is preliminary data.</text>
</comment>
<dbReference type="EC" id="3.1.3.-" evidence="1"/>
<dbReference type="GO" id="GO:0016787">
    <property type="term" value="F:hydrolase activity"/>
    <property type="evidence" value="ECO:0007669"/>
    <property type="project" value="UniProtKB-KW"/>
</dbReference>
<accession>A0ABT7F4P5</accession>
<proteinExistence type="predicted"/>
<evidence type="ECO:0000313" key="1">
    <source>
        <dbReference type="EMBL" id="MDK3019583.1"/>
    </source>
</evidence>
<keyword evidence="2" id="KW-1185">Reference proteome</keyword>
<dbReference type="PANTHER" id="PTHR48100">
    <property type="entry name" value="BROAD-SPECIFICITY PHOSPHATASE YOR283W-RELATED"/>
    <property type="match status" value="1"/>
</dbReference>
<dbReference type="Pfam" id="PF00300">
    <property type="entry name" value="His_Phos_1"/>
    <property type="match status" value="1"/>
</dbReference>
<dbReference type="SMART" id="SM00855">
    <property type="entry name" value="PGAM"/>
    <property type="match status" value="1"/>
</dbReference>
<dbReference type="CDD" id="cd07067">
    <property type="entry name" value="HP_PGM_like"/>
    <property type="match status" value="1"/>
</dbReference>
<gene>
    <name evidence="1" type="ORF">QO033_18025</name>
</gene>
<dbReference type="PANTHER" id="PTHR48100:SF1">
    <property type="entry name" value="HISTIDINE PHOSPHATASE FAMILY PROTEIN-RELATED"/>
    <property type="match status" value="1"/>
</dbReference>